<accession>A0A8H7SM42</accession>
<keyword evidence="9" id="KW-1185">Reference proteome</keyword>
<keyword evidence="4" id="KW-0378">Hydrolase</keyword>
<evidence type="ECO:0000256" key="2">
    <source>
        <dbReference type="ARBA" id="ARBA00008766"/>
    </source>
</evidence>
<name>A0A8H7SM42_9FUNG</name>
<dbReference type="SUPFAM" id="SSF53092">
    <property type="entry name" value="Creatinase/prolidase N-terminal domain"/>
    <property type="match status" value="1"/>
</dbReference>
<dbReference type="InterPro" id="IPR007865">
    <property type="entry name" value="Aminopep_P_N"/>
</dbReference>
<dbReference type="PANTHER" id="PTHR43226:SF1">
    <property type="entry name" value="XAA-PRO DIPEPTIDASE"/>
    <property type="match status" value="1"/>
</dbReference>
<dbReference type="GO" id="GO:0030145">
    <property type="term" value="F:manganese ion binding"/>
    <property type="evidence" value="ECO:0007669"/>
    <property type="project" value="InterPro"/>
</dbReference>
<dbReference type="InterPro" id="IPR000994">
    <property type="entry name" value="Pept_M24"/>
</dbReference>
<dbReference type="AlphaFoldDB" id="A0A8H7SM42"/>
<keyword evidence="5" id="KW-0464">Manganese</keyword>
<evidence type="ECO:0000256" key="4">
    <source>
        <dbReference type="ARBA" id="ARBA00022801"/>
    </source>
</evidence>
<comment type="caution">
    <text evidence="8">The sequence shown here is derived from an EMBL/GenBank/DDBJ whole genome shotgun (WGS) entry which is preliminary data.</text>
</comment>
<dbReference type="InterPro" id="IPR052433">
    <property type="entry name" value="X-Pro_dipept-like"/>
</dbReference>
<dbReference type="InterPro" id="IPR036005">
    <property type="entry name" value="Creatinase/aminopeptidase-like"/>
</dbReference>
<reference evidence="8" key="1">
    <citation type="submission" date="2021-01" db="EMBL/GenBank/DDBJ databases">
        <title>Metabolic potential, ecology and presence of endohyphal bacteria is reflected in genomic diversity of Mucoromycotina.</title>
        <authorList>
            <person name="Muszewska A."/>
            <person name="Okrasinska A."/>
            <person name="Steczkiewicz K."/>
            <person name="Drgas O."/>
            <person name="Orlowska M."/>
            <person name="Perlinska-Lenart U."/>
            <person name="Aleksandrzak-Piekarczyk T."/>
            <person name="Szatraj K."/>
            <person name="Zielenkiewicz U."/>
            <person name="Pilsyk S."/>
            <person name="Malc E."/>
            <person name="Mieczkowski P."/>
            <person name="Kruszewska J.S."/>
            <person name="Biernat P."/>
            <person name="Pawlowska J."/>
        </authorList>
    </citation>
    <scope>NUCLEOTIDE SEQUENCE</scope>
    <source>
        <strain evidence="8">WA0000018081</strain>
    </source>
</reference>
<keyword evidence="3 6" id="KW-0479">Metal-binding</keyword>
<dbReference type="Proteomes" id="UP000613177">
    <property type="component" value="Unassembled WGS sequence"/>
</dbReference>
<dbReference type="Pfam" id="PF05195">
    <property type="entry name" value="AMP_N"/>
    <property type="match status" value="1"/>
</dbReference>
<dbReference type="GO" id="GO:0006508">
    <property type="term" value="P:proteolysis"/>
    <property type="evidence" value="ECO:0007669"/>
    <property type="project" value="TreeGrafter"/>
</dbReference>
<sequence length="456" mass="50398">MSAELQYQYRLPTRQNVAKVLKNFEPKEGLIYLTGQVVLERDDTDVELPFRQESNFFYVTGVAEPDYCVVINIATKRIQLITPNIDPEHVMWMGMPDSLETLTAKYDVDEAIYVDKLGDILAAASTVYTLPTTKTDKVDSNVKLCGSDQSKKLHTAFAESRAYKADWEVDTIREANRISSYAHNKLMVAAHVGTTESKLFAKFLYECAFHDAFQQAYYPIVGVGMNAAVLHYNKNNARLTKANDLVLVDAGCEVDCYASDITRCFPVGGKFSPEARTIYTIVLDMQKACLAACKAGVAWEAIHNIAVDVATDGLLACGILVGDKKEILANYVTAAFFPHGIGHMLGLDVHDLGGYPEGTERIDAPGIRNLRMRRNLEAGFVVTVEPGVYFCDFLIDPVLNDATTGKYINKDALNKYKSVGGVRIEDNILITEDGHVNLTTAPKEIDDVEAMCASEE</sequence>
<dbReference type="Gene3D" id="3.40.350.10">
    <property type="entry name" value="Creatinase/prolidase N-terminal domain"/>
    <property type="match status" value="1"/>
</dbReference>
<dbReference type="FunFam" id="3.90.230.10:FF:000002">
    <property type="entry name" value="Xaa-Pro aminopeptidase 3"/>
    <property type="match status" value="1"/>
</dbReference>
<organism evidence="8 9">
    <name type="scientific">Thamnidium elegans</name>
    <dbReference type="NCBI Taxonomy" id="101142"/>
    <lineage>
        <taxon>Eukaryota</taxon>
        <taxon>Fungi</taxon>
        <taxon>Fungi incertae sedis</taxon>
        <taxon>Mucoromycota</taxon>
        <taxon>Mucoromycotina</taxon>
        <taxon>Mucoromycetes</taxon>
        <taxon>Mucorales</taxon>
        <taxon>Mucorineae</taxon>
        <taxon>Mucoraceae</taxon>
        <taxon>Thamnidium</taxon>
    </lineage>
</organism>
<dbReference type="PANTHER" id="PTHR43226">
    <property type="entry name" value="XAA-PRO AMINOPEPTIDASE 3"/>
    <property type="match status" value="1"/>
</dbReference>
<gene>
    <name evidence="8" type="ORF">INT48_005608</name>
</gene>
<evidence type="ECO:0000256" key="1">
    <source>
        <dbReference type="ARBA" id="ARBA00001936"/>
    </source>
</evidence>
<dbReference type="SUPFAM" id="SSF55920">
    <property type="entry name" value="Creatinase/aminopeptidase"/>
    <property type="match status" value="1"/>
</dbReference>
<comment type="cofactor">
    <cofactor evidence="1">
        <name>Mn(2+)</name>
        <dbReference type="ChEBI" id="CHEBI:29035"/>
    </cofactor>
</comment>
<evidence type="ECO:0000313" key="9">
    <source>
        <dbReference type="Proteomes" id="UP000613177"/>
    </source>
</evidence>
<evidence type="ECO:0000256" key="3">
    <source>
        <dbReference type="ARBA" id="ARBA00022723"/>
    </source>
</evidence>
<comment type="similarity">
    <text evidence="2 6">Belongs to the peptidase M24B family.</text>
</comment>
<dbReference type="InterPro" id="IPR001131">
    <property type="entry name" value="Peptidase_M24B_aminopep-P_CS"/>
</dbReference>
<evidence type="ECO:0000256" key="5">
    <source>
        <dbReference type="ARBA" id="ARBA00023211"/>
    </source>
</evidence>
<dbReference type="Gene3D" id="3.90.230.10">
    <property type="entry name" value="Creatinase/methionine aminopeptidase superfamily"/>
    <property type="match status" value="1"/>
</dbReference>
<dbReference type="GO" id="GO:0070006">
    <property type="term" value="F:metalloaminopeptidase activity"/>
    <property type="evidence" value="ECO:0007669"/>
    <property type="project" value="InterPro"/>
</dbReference>
<evidence type="ECO:0000313" key="8">
    <source>
        <dbReference type="EMBL" id="KAG2230652.1"/>
    </source>
</evidence>
<evidence type="ECO:0000256" key="6">
    <source>
        <dbReference type="RuleBase" id="RU000590"/>
    </source>
</evidence>
<dbReference type="Pfam" id="PF00557">
    <property type="entry name" value="Peptidase_M24"/>
    <property type="match status" value="1"/>
</dbReference>
<protein>
    <recommendedName>
        <fullName evidence="7">Aminopeptidase P N-terminal domain-containing protein</fullName>
    </recommendedName>
</protein>
<dbReference type="InterPro" id="IPR029149">
    <property type="entry name" value="Creatin/AminoP/Spt16_N"/>
</dbReference>
<dbReference type="PROSITE" id="PS00491">
    <property type="entry name" value="PROLINE_PEPTIDASE"/>
    <property type="match status" value="1"/>
</dbReference>
<dbReference type="EMBL" id="JAEPRE010000190">
    <property type="protein sequence ID" value="KAG2230652.1"/>
    <property type="molecule type" value="Genomic_DNA"/>
</dbReference>
<evidence type="ECO:0000259" key="7">
    <source>
        <dbReference type="SMART" id="SM01011"/>
    </source>
</evidence>
<dbReference type="SMART" id="SM01011">
    <property type="entry name" value="AMP_N"/>
    <property type="match status" value="1"/>
</dbReference>
<dbReference type="CDD" id="cd01087">
    <property type="entry name" value="Prolidase"/>
    <property type="match status" value="1"/>
</dbReference>
<proteinExistence type="inferred from homology"/>
<feature type="domain" description="Aminopeptidase P N-terminal" evidence="7">
    <location>
        <begin position="9"/>
        <end position="139"/>
    </location>
</feature>